<gene>
    <name evidence="1" type="ORF">QFC21_000539</name>
</gene>
<reference evidence="1" key="1">
    <citation type="submission" date="2023-04" db="EMBL/GenBank/DDBJ databases">
        <title>Draft Genome sequencing of Naganishia species isolated from polar environments using Oxford Nanopore Technology.</title>
        <authorList>
            <person name="Leo P."/>
            <person name="Venkateswaran K."/>
        </authorList>
    </citation>
    <scope>NUCLEOTIDE SEQUENCE</scope>
    <source>
        <strain evidence="1">MNA-CCFEE 5423</strain>
    </source>
</reference>
<keyword evidence="2" id="KW-1185">Reference proteome</keyword>
<accession>A0ACC2WBT5</accession>
<organism evidence="1 2">
    <name type="scientific">Naganishia friedmannii</name>
    <dbReference type="NCBI Taxonomy" id="89922"/>
    <lineage>
        <taxon>Eukaryota</taxon>
        <taxon>Fungi</taxon>
        <taxon>Dikarya</taxon>
        <taxon>Basidiomycota</taxon>
        <taxon>Agaricomycotina</taxon>
        <taxon>Tremellomycetes</taxon>
        <taxon>Filobasidiales</taxon>
        <taxon>Filobasidiaceae</taxon>
        <taxon>Naganishia</taxon>
    </lineage>
</organism>
<proteinExistence type="predicted"/>
<evidence type="ECO:0000313" key="1">
    <source>
        <dbReference type="EMBL" id="KAJ9109210.1"/>
    </source>
</evidence>
<protein>
    <submittedName>
        <fullName evidence="1">Uncharacterized protein</fullName>
    </submittedName>
</protein>
<name>A0ACC2WBT5_9TREE</name>
<sequence>MLSTLTASNGSTTIPTIRLNNGIQVPVLGFGTAIKPDGKHTKKDVSEDVKLAYSEGFQHIDCAERYGNEMSVGAAVKQLVLSREALFIATKCMFLFPISTWLHGARHLPTATDEPIVGTNPEPKTSLQKSLDLFVDDVGLGKTWLLMEELQKDGKATSIGVSNARVDDIDEILKIGGIVPAVNQIELHPYCYDKAKNIVDYCHSKGIIIEVFCALAPLTQFPGGPVDVVVKDIASQLNATEDQVLLKWAHQVTHGGIVLVSSASCKKTRLEGYRKAFTEMRGLTRDQLDAISAAGAKKHQRVYGTRMDEEPSL</sequence>
<dbReference type="EMBL" id="JASBWT010000001">
    <property type="protein sequence ID" value="KAJ9109210.1"/>
    <property type="molecule type" value="Genomic_DNA"/>
</dbReference>
<dbReference type="Proteomes" id="UP001227268">
    <property type="component" value="Unassembled WGS sequence"/>
</dbReference>
<evidence type="ECO:0000313" key="2">
    <source>
        <dbReference type="Proteomes" id="UP001227268"/>
    </source>
</evidence>
<comment type="caution">
    <text evidence="1">The sequence shown here is derived from an EMBL/GenBank/DDBJ whole genome shotgun (WGS) entry which is preliminary data.</text>
</comment>